<dbReference type="AlphaFoldDB" id="A0AAE0W4K3"/>
<comment type="caution">
    <text evidence="1">The sequence shown here is derived from an EMBL/GenBank/DDBJ whole genome shotgun (WGS) entry which is preliminary data.</text>
</comment>
<sequence>MTCDIEISLKVYNEALKLGRLTFVCSPCVRPVRKKKDYKTADDIHKPSMFELSTSFAVNASYHEEPPALELSVIPIAESTQMDASPFLESTLIDKPGSSFEKH</sequence>
<evidence type="ECO:0000313" key="1">
    <source>
        <dbReference type="EMBL" id="KAK3600854.1"/>
    </source>
</evidence>
<reference evidence="1" key="1">
    <citation type="journal article" date="2021" name="Genome Biol. Evol.">
        <title>A High-Quality Reference Genome for a Parasitic Bivalve with Doubly Uniparental Inheritance (Bivalvia: Unionida).</title>
        <authorList>
            <person name="Smith C.H."/>
        </authorList>
    </citation>
    <scope>NUCLEOTIDE SEQUENCE</scope>
    <source>
        <strain evidence="1">CHS0354</strain>
    </source>
</reference>
<name>A0AAE0W4K3_9BIVA</name>
<reference evidence="1" key="3">
    <citation type="submission" date="2023-05" db="EMBL/GenBank/DDBJ databases">
        <authorList>
            <person name="Smith C.H."/>
        </authorList>
    </citation>
    <scope>NUCLEOTIDE SEQUENCE</scope>
    <source>
        <strain evidence="1">CHS0354</strain>
        <tissue evidence="1">Mantle</tissue>
    </source>
</reference>
<keyword evidence="2" id="KW-1185">Reference proteome</keyword>
<dbReference type="EMBL" id="JAEAOA010000874">
    <property type="protein sequence ID" value="KAK3600854.1"/>
    <property type="molecule type" value="Genomic_DNA"/>
</dbReference>
<gene>
    <name evidence="1" type="ORF">CHS0354_014220</name>
</gene>
<evidence type="ECO:0000313" key="2">
    <source>
        <dbReference type="Proteomes" id="UP001195483"/>
    </source>
</evidence>
<dbReference type="Proteomes" id="UP001195483">
    <property type="component" value="Unassembled WGS sequence"/>
</dbReference>
<accession>A0AAE0W4K3</accession>
<organism evidence="1 2">
    <name type="scientific">Potamilus streckersoni</name>
    <dbReference type="NCBI Taxonomy" id="2493646"/>
    <lineage>
        <taxon>Eukaryota</taxon>
        <taxon>Metazoa</taxon>
        <taxon>Spiralia</taxon>
        <taxon>Lophotrochozoa</taxon>
        <taxon>Mollusca</taxon>
        <taxon>Bivalvia</taxon>
        <taxon>Autobranchia</taxon>
        <taxon>Heteroconchia</taxon>
        <taxon>Palaeoheterodonta</taxon>
        <taxon>Unionida</taxon>
        <taxon>Unionoidea</taxon>
        <taxon>Unionidae</taxon>
        <taxon>Ambleminae</taxon>
        <taxon>Lampsilini</taxon>
        <taxon>Potamilus</taxon>
    </lineage>
</organism>
<proteinExistence type="predicted"/>
<protein>
    <submittedName>
        <fullName evidence="1">Uncharacterized protein</fullName>
    </submittedName>
</protein>
<reference evidence="1" key="2">
    <citation type="journal article" date="2021" name="Genome Biol. Evol.">
        <title>Developing a high-quality reference genome for a parasitic bivalve with doubly uniparental inheritance (Bivalvia: Unionida).</title>
        <authorList>
            <person name="Smith C.H."/>
        </authorList>
    </citation>
    <scope>NUCLEOTIDE SEQUENCE</scope>
    <source>
        <strain evidence="1">CHS0354</strain>
        <tissue evidence="1">Mantle</tissue>
    </source>
</reference>